<evidence type="ECO:0000313" key="8">
    <source>
        <dbReference type="Proteomes" id="UP001500166"/>
    </source>
</evidence>
<keyword evidence="4 5" id="KW-0663">Pyridoxal phosphate</keyword>
<evidence type="ECO:0000313" key="7">
    <source>
        <dbReference type="EMBL" id="GAA2110970.1"/>
    </source>
</evidence>
<evidence type="ECO:0000256" key="1">
    <source>
        <dbReference type="ARBA" id="ARBA00001933"/>
    </source>
</evidence>
<dbReference type="SUPFAM" id="SSF53383">
    <property type="entry name" value="PLP-dependent transferases"/>
    <property type="match status" value="1"/>
</dbReference>
<dbReference type="RefSeq" id="WP_344223570.1">
    <property type="nucleotide sequence ID" value="NZ_BAAAQA010000004.1"/>
</dbReference>
<dbReference type="Gene3D" id="3.40.640.10">
    <property type="entry name" value="Type I PLP-dependent aspartate aminotransferase-like (Major domain)"/>
    <property type="match status" value="1"/>
</dbReference>
<dbReference type="PANTHER" id="PTHR43797">
    <property type="entry name" value="HOMOCYSTEINE/CYSTEINE SYNTHASE"/>
    <property type="match status" value="1"/>
</dbReference>
<evidence type="ECO:0000256" key="6">
    <source>
        <dbReference type="SAM" id="MobiDB-lite"/>
    </source>
</evidence>
<dbReference type="InterPro" id="IPR015421">
    <property type="entry name" value="PyrdxlP-dep_Trfase_major"/>
</dbReference>
<dbReference type="EMBL" id="BAAAQA010000004">
    <property type="protein sequence ID" value="GAA2110970.1"/>
    <property type="molecule type" value="Genomic_DNA"/>
</dbReference>
<dbReference type="PANTHER" id="PTHR43797:SF2">
    <property type="entry name" value="HOMOCYSTEINE_CYSTEINE SYNTHASE"/>
    <property type="match status" value="1"/>
</dbReference>
<dbReference type="PIRSF" id="PIRSF001434">
    <property type="entry name" value="CGS"/>
    <property type="match status" value="1"/>
</dbReference>
<dbReference type="PROSITE" id="PS00868">
    <property type="entry name" value="CYS_MET_METAB_PP"/>
    <property type="match status" value="1"/>
</dbReference>
<dbReference type="GO" id="GO:0016740">
    <property type="term" value="F:transferase activity"/>
    <property type="evidence" value="ECO:0007669"/>
    <property type="project" value="UniProtKB-KW"/>
</dbReference>
<accession>A0ABN2XGL1</accession>
<protein>
    <submittedName>
        <fullName evidence="7">PLP-dependent transferase</fullName>
    </submittedName>
</protein>
<dbReference type="InterPro" id="IPR015422">
    <property type="entry name" value="PyrdxlP-dep_Trfase_small"/>
</dbReference>
<keyword evidence="3 7" id="KW-0808">Transferase</keyword>
<dbReference type="Gene3D" id="3.90.1150.10">
    <property type="entry name" value="Aspartate Aminotransferase, domain 1"/>
    <property type="match status" value="1"/>
</dbReference>
<evidence type="ECO:0000256" key="2">
    <source>
        <dbReference type="ARBA" id="ARBA00009077"/>
    </source>
</evidence>
<dbReference type="Pfam" id="PF01053">
    <property type="entry name" value="Cys_Met_Meta_PP"/>
    <property type="match status" value="1"/>
</dbReference>
<evidence type="ECO:0000256" key="5">
    <source>
        <dbReference type="RuleBase" id="RU362118"/>
    </source>
</evidence>
<comment type="similarity">
    <text evidence="2 5">Belongs to the trans-sulfuration enzymes family.</text>
</comment>
<feature type="compositionally biased region" description="Basic and acidic residues" evidence="6">
    <location>
        <begin position="438"/>
        <end position="458"/>
    </location>
</feature>
<sequence>MTEQPKPAPLGTPIVAPIHHSAAYAFNTLADAREVFAQRAAGYTYARTGNPNVTALESAVTKLERAECAVATSSGQAAVTLALLALTGPVNGHVVASSHLYGGTVDLLTDTLAETGLTVTFADPRYPEEWEAAVRPETRVFFLESIANPLADLPELDAIAEIAHRNGAVVVVDNTVATPHLFTPGEHGADLVIHSATKYLSGHGGPLGGLLVDTGNFDPTQDPKRWPWLTTPHPRWGDRSPVEVYGAKRALLGVARCKYLNDLGPCMTAITAHEILQGISTLGVRVERQSATAASLATTLNRHPAVARVHHPQFGGARQEELYERGGYRGAGGVFSVDLNGTPEQVEAVVNSLRLIKLAANIGDVRTLVAHPASMTHCRLTPEQFEASGITEQTLRFTVGLEDVADITADLFQALSVIADAPEAPSARETAADPAPLHAREAHRDSHYQPKDSVHDHH</sequence>
<gene>
    <name evidence="7" type="ORF">GCM10009824_05930</name>
</gene>
<comment type="caution">
    <text evidence="7">The sequence shown here is derived from an EMBL/GenBank/DDBJ whole genome shotgun (WGS) entry which is preliminary data.</text>
</comment>
<name>A0ABN2XGL1_9MICC</name>
<keyword evidence="8" id="KW-1185">Reference proteome</keyword>
<reference evidence="7 8" key="1">
    <citation type="journal article" date="2019" name="Int. J. Syst. Evol. Microbiol.">
        <title>The Global Catalogue of Microorganisms (GCM) 10K type strain sequencing project: providing services to taxonomists for standard genome sequencing and annotation.</title>
        <authorList>
            <consortium name="The Broad Institute Genomics Platform"/>
            <consortium name="The Broad Institute Genome Sequencing Center for Infectious Disease"/>
            <person name="Wu L."/>
            <person name="Ma J."/>
        </authorList>
    </citation>
    <scope>NUCLEOTIDE SEQUENCE [LARGE SCALE GENOMIC DNA]</scope>
    <source>
        <strain evidence="7 8">JCM 15914</strain>
    </source>
</reference>
<organism evidence="7 8">
    <name type="scientific">Kocuria atrinae</name>
    <dbReference type="NCBI Taxonomy" id="592377"/>
    <lineage>
        <taxon>Bacteria</taxon>
        <taxon>Bacillati</taxon>
        <taxon>Actinomycetota</taxon>
        <taxon>Actinomycetes</taxon>
        <taxon>Micrococcales</taxon>
        <taxon>Micrococcaceae</taxon>
        <taxon>Kocuria</taxon>
    </lineage>
</organism>
<evidence type="ECO:0000256" key="4">
    <source>
        <dbReference type="ARBA" id="ARBA00022898"/>
    </source>
</evidence>
<feature type="region of interest" description="Disordered" evidence="6">
    <location>
        <begin position="423"/>
        <end position="458"/>
    </location>
</feature>
<dbReference type="InterPro" id="IPR015424">
    <property type="entry name" value="PyrdxlP-dep_Trfase"/>
</dbReference>
<dbReference type="InterPro" id="IPR054542">
    <property type="entry name" value="Cys_met_metab_PP"/>
</dbReference>
<comment type="cofactor">
    <cofactor evidence="1 5">
        <name>pyridoxal 5'-phosphate</name>
        <dbReference type="ChEBI" id="CHEBI:597326"/>
    </cofactor>
</comment>
<dbReference type="InterPro" id="IPR006235">
    <property type="entry name" value="OAc-hSer/O-AcSer_sulfhydrylase"/>
</dbReference>
<dbReference type="InterPro" id="IPR000277">
    <property type="entry name" value="Cys/Met-Metab_PyrdxlP-dep_enz"/>
</dbReference>
<dbReference type="Proteomes" id="UP001500166">
    <property type="component" value="Unassembled WGS sequence"/>
</dbReference>
<evidence type="ECO:0000256" key="3">
    <source>
        <dbReference type="ARBA" id="ARBA00022679"/>
    </source>
</evidence>
<proteinExistence type="inferred from homology"/>